<keyword evidence="4" id="KW-0418">Kinase</keyword>
<dbReference type="RefSeq" id="WP_218096518.1">
    <property type="nucleotide sequence ID" value="NZ_CAJVCE010000001.1"/>
</dbReference>
<gene>
    <name evidence="9" type="primary">sasA_2</name>
    <name evidence="9" type="ORF">PAECIP111802_00124</name>
</gene>
<dbReference type="InterPro" id="IPR005467">
    <property type="entry name" value="His_kinase_dom"/>
</dbReference>
<sequence length="565" mass="65059">MQEIQPITKITNHTKQDTGAHILYIFNEINKYIGNAVSFIMEGLVKNEVVLFVDSERSIAKVKDELNSKGFQTHHFQHLIFADSSQTYLVEDQFDVNRAGMLIEMLQPYFDENYKIRTWGQVLVPQHEYILERLRTFECHSDHFIGQTGLISVCAYNGLTTPAYIQNELMKTHNYFMTDSEYSLSPLYNRDHIKFPSGEELERLRRLEKQNKELQDQNDHLTLENKLIAQNEQKVRTIIDHMPIPVIIRRDADILFLNGVAQKKFSIGNRNIAEENHLHQFFEKYDSESAVSDDKKVHQHQLSFKNGKKTYYLVKSIDMIYEGEAAILHSFVDITHEKETEKRFIRSEKLNIAGELAAGIAHELRNPLTAIKGFFSMLKTTNERKEMYYTIIEDELSRIEQISSELLTLAKPHSDNRKIHNIVQLIHEVVILLTPQANMDNIEIILQSNSKELYINCEDTKIKQVFINLIKNAMDAMNDGGNITLKINEMKEHIQVLVIDQGSGIPQEILNKIGEPFYTTKEKGTGIGLMVCFQIIESHDGTIQVDSTVDVGTTFTITLPALREA</sequence>
<dbReference type="SMART" id="SM00388">
    <property type="entry name" value="HisKA"/>
    <property type="match status" value="1"/>
</dbReference>
<keyword evidence="10" id="KW-1185">Reference proteome</keyword>
<evidence type="ECO:0000259" key="8">
    <source>
        <dbReference type="PROSITE" id="PS50109"/>
    </source>
</evidence>
<dbReference type="PANTHER" id="PTHR43065">
    <property type="entry name" value="SENSOR HISTIDINE KINASE"/>
    <property type="match status" value="1"/>
</dbReference>
<accession>A0ABN7TED8</accession>
<evidence type="ECO:0000256" key="7">
    <source>
        <dbReference type="SAM" id="Coils"/>
    </source>
</evidence>
<protein>
    <submittedName>
        <fullName evidence="9">Adaptive-response sensory-kinase SasA</fullName>
        <ecNumber evidence="9">2.7.-.-</ecNumber>
    </submittedName>
</protein>
<dbReference type="InterPro" id="IPR003661">
    <property type="entry name" value="HisK_dim/P_dom"/>
</dbReference>
<dbReference type="InterPro" id="IPR003594">
    <property type="entry name" value="HATPase_dom"/>
</dbReference>
<dbReference type="EMBL" id="CAJVCE010000001">
    <property type="protein sequence ID" value="CAG7614952.1"/>
    <property type="molecule type" value="Genomic_DNA"/>
</dbReference>
<name>A0ABN7TED8_9BACL</name>
<proteinExistence type="predicted"/>
<keyword evidence="7" id="KW-0175">Coiled coil</keyword>
<keyword evidence="2 9" id="KW-0808">Transferase</keyword>
<dbReference type="Pfam" id="PF02518">
    <property type="entry name" value="HATPase_c"/>
    <property type="match status" value="1"/>
</dbReference>
<dbReference type="InterPro" id="IPR025847">
    <property type="entry name" value="MEDS_domain"/>
</dbReference>
<dbReference type="Pfam" id="PF00512">
    <property type="entry name" value="HisKA"/>
    <property type="match status" value="1"/>
</dbReference>
<feature type="coiled-coil region" evidence="7">
    <location>
        <begin position="197"/>
        <end position="231"/>
    </location>
</feature>
<feature type="domain" description="Histidine kinase" evidence="8">
    <location>
        <begin position="359"/>
        <end position="563"/>
    </location>
</feature>
<keyword evidence="1" id="KW-0597">Phosphoprotein</keyword>
<keyword evidence="3" id="KW-0547">Nucleotide-binding</keyword>
<evidence type="ECO:0000256" key="1">
    <source>
        <dbReference type="ARBA" id="ARBA00022553"/>
    </source>
</evidence>
<keyword evidence="6" id="KW-0902">Two-component regulatory system</keyword>
<dbReference type="Proteomes" id="UP000730618">
    <property type="component" value="Unassembled WGS sequence"/>
</dbReference>
<evidence type="ECO:0000256" key="2">
    <source>
        <dbReference type="ARBA" id="ARBA00022679"/>
    </source>
</evidence>
<dbReference type="EC" id="2.7.-.-" evidence="9"/>
<evidence type="ECO:0000256" key="4">
    <source>
        <dbReference type="ARBA" id="ARBA00022777"/>
    </source>
</evidence>
<dbReference type="Pfam" id="PF14417">
    <property type="entry name" value="MEDS"/>
    <property type="match status" value="1"/>
</dbReference>
<evidence type="ECO:0000256" key="5">
    <source>
        <dbReference type="ARBA" id="ARBA00022840"/>
    </source>
</evidence>
<dbReference type="GO" id="GO:0016740">
    <property type="term" value="F:transferase activity"/>
    <property type="evidence" value="ECO:0007669"/>
    <property type="project" value="UniProtKB-KW"/>
</dbReference>
<dbReference type="CDD" id="cd00075">
    <property type="entry name" value="HATPase"/>
    <property type="match status" value="1"/>
</dbReference>
<dbReference type="CDD" id="cd00082">
    <property type="entry name" value="HisKA"/>
    <property type="match status" value="1"/>
</dbReference>
<evidence type="ECO:0000313" key="9">
    <source>
        <dbReference type="EMBL" id="CAG7614952.1"/>
    </source>
</evidence>
<dbReference type="PROSITE" id="PS50109">
    <property type="entry name" value="HIS_KIN"/>
    <property type="match status" value="1"/>
</dbReference>
<comment type="caution">
    <text evidence="9">The sequence shown here is derived from an EMBL/GenBank/DDBJ whole genome shotgun (WGS) entry which is preliminary data.</text>
</comment>
<organism evidence="9 10">
    <name type="scientific">Paenibacillus allorhizosphaerae</name>
    <dbReference type="NCBI Taxonomy" id="2849866"/>
    <lineage>
        <taxon>Bacteria</taxon>
        <taxon>Bacillati</taxon>
        <taxon>Bacillota</taxon>
        <taxon>Bacilli</taxon>
        <taxon>Bacillales</taxon>
        <taxon>Paenibacillaceae</taxon>
        <taxon>Paenibacillus</taxon>
    </lineage>
</organism>
<keyword evidence="5" id="KW-0067">ATP-binding</keyword>
<evidence type="ECO:0000256" key="6">
    <source>
        <dbReference type="ARBA" id="ARBA00023012"/>
    </source>
</evidence>
<evidence type="ECO:0000256" key="3">
    <source>
        <dbReference type="ARBA" id="ARBA00022741"/>
    </source>
</evidence>
<reference evidence="9 10" key="1">
    <citation type="submission" date="2021-06" db="EMBL/GenBank/DDBJ databases">
        <authorList>
            <person name="Criscuolo A."/>
        </authorList>
    </citation>
    <scope>NUCLEOTIDE SEQUENCE [LARGE SCALE GENOMIC DNA]</scope>
    <source>
        <strain evidence="10">CIP 111802</strain>
    </source>
</reference>
<evidence type="ECO:0000313" key="10">
    <source>
        <dbReference type="Proteomes" id="UP000730618"/>
    </source>
</evidence>
<dbReference type="PANTHER" id="PTHR43065:SF10">
    <property type="entry name" value="PEROXIDE STRESS-ACTIVATED HISTIDINE KINASE MAK3"/>
    <property type="match status" value="1"/>
</dbReference>
<dbReference type="SMART" id="SM00387">
    <property type="entry name" value="HATPase_c"/>
    <property type="match status" value="1"/>
</dbReference>